<accession>A0A2R5GZN9</accession>
<dbReference type="PROSITE" id="PS50280">
    <property type="entry name" value="SET"/>
    <property type="match status" value="1"/>
</dbReference>
<dbReference type="SUPFAM" id="SSF82199">
    <property type="entry name" value="SET domain"/>
    <property type="match status" value="1"/>
</dbReference>
<dbReference type="AlphaFoldDB" id="A0A2R5GZN9"/>
<dbReference type="OrthoDB" id="5560686at2759"/>
<dbReference type="Proteomes" id="UP000241890">
    <property type="component" value="Unassembled WGS sequence"/>
</dbReference>
<feature type="domain" description="SET" evidence="2">
    <location>
        <begin position="65"/>
        <end position="176"/>
    </location>
</feature>
<dbReference type="InterPro" id="IPR046341">
    <property type="entry name" value="SET_dom_sf"/>
</dbReference>
<dbReference type="Pfam" id="PF00856">
    <property type="entry name" value="SET"/>
    <property type="match status" value="1"/>
</dbReference>
<gene>
    <name evidence="3" type="ORF">FCC1311_097372</name>
</gene>
<evidence type="ECO:0000256" key="1">
    <source>
        <dbReference type="SAM" id="MobiDB-lite"/>
    </source>
</evidence>
<protein>
    <submittedName>
        <fullName evidence="3">Histone-lysine N-methyltransferase EZH2</fullName>
    </submittedName>
</protein>
<dbReference type="SMART" id="SM00317">
    <property type="entry name" value="SET"/>
    <property type="match status" value="1"/>
</dbReference>
<feature type="region of interest" description="Disordered" evidence="1">
    <location>
        <begin position="1"/>
        <end position="43"/>
    </location>
</feature>
<dbReference type="GO" id="GO:0032259">
    <property type="term" value="P:methylation"/>
    <property type="evidence" value="ECO:0007669"/>
    <property type="project" value="UniProtKB-KW"/>
</dbReference>
<evidence type="ECO:0000259" key="2">
    <source>
        <dbReference type="PROSITE" id="PS50280"/>
    </source>
</evidence>
<dbReference type="InterPro" id="IPR001214">
    <property type="entry name" value="SET_dom"/>
</dbReference>
<reference evidence="3 4" key="1">
    <citation type="submission" date="2017-12" db="EMBL/GenBank/DDBJ databases">
        <title>Sequencing, de novo assembly and annotation of complete genome of a new Thraustochytrid species, strain FCC1311.</title>
        <authorList>
            <person name="Sedici K."/>
            <person name="Godart F."/>
            <person name="Aiese Cigliano R."/>
            <person name="Sanseverino W."/>
            <person name="Barakat M."/>
            <person name="Ortet P."/>
            <person name="Marechal E."/>
            <person name="Cagnac O."/>
            <person name="Amato A."/>
        </authorList>
    </citation>
    <scope>NUCLEOTIDE SEQUENCE [LARGE SCALE GENOMIC DNA]</scope>
</reference>
<organism evidence="3 4">
    <name type="scientific">Hondaea fermentalgiana</name>
    <dbReference type="NCBI Taxonomy" id="2315210"/>
    <lineage>
        <taxon>Eukaryota</taxon>
        <taxon>Sar</taxon>
        <taxon>Stramenopiles</taxon>
        <taxon>Bigyra</taxon>
        <taxon>Labyrinthulomycetes</taxon>
        <taxon>Thraustochytrida</taxon>
        <taxon>Thraustochytriidae</taxon>
        <taxon>Hondaea</taxon>
    </lineage>
</organism>
<name>A0A2R5GZN9_9STRA</name>
<evidence type="ECO:0000313" key="4">
    <source>
        <dbReference type="Proteomes" id="UP000241890"/>
    </source>
</evidence>
<dbReference type="GO" id="GO:0008168">
    <property type="term" value="F:methyltransferase activity"/>
    <property type="evidence" value="ECO:0007669"/>
    <property type="project" value="UniProtKB-KW"/>
</dbReference>
<keyword evidence="4" id="KW-1185">Reference proteome</keyword>
<dbReference type="EMBL" id="BEYU01000160">
    <property type="protein sequence ID" value="GBG33514.1"/>
    <property type="molecule type" value="Genomic_DNA"/>
</dbReference>
<dbReference type="InParanoid" id="A0A2R5GZN9"/>
<proteinExistence type="predicted"/>
<dbReference type="Gene3D" id="2.170.270.10">
    <property type="entry name" value="SET domain"/>
    <property type="match status" value="1"/>
</dbReference>
<keyword evidence="3" id="KW-0808">Transferase</keyword>
<keyword evidence="3" id="KW-0489">Methyltransferase</keyword>
<comment type="caution">
    <text evidence="3">The sequence shown here is derived from an EMBL/GenBank/DDBJ whole genome shotgun (WGS) entry which is preliminary data.</text>
</comment>
<feature type="compositionally biased region" description="Low complexity" evidence="1">
    <location>
        <begin position="11"/>
        <end position="34"/>
    </location>
</feature>
<sequence>MPGEQRRQDVAAPPAAPRAAAAAAAAAPPAEANAPSPPEASGLLASISTSFSSAAAVGSPSAKAPKVSVRDSGVPQAGKGLFATEPIAPDELVAEYAGRILTLAQAKVLRNRMYLKAVTLNRHIDAAGPEGSVAKFINDHTDATKHNVKFCKVGNQILVRAKRAIEPGEELFVDYGRGHWLFCGSAAFLGLRIATGLDARFPAQQPLLLATRPLAAHEVVCCLSSPAMADVDRLSAAVAFAPSVGSDLDLAANCRLKPSPFVQNTVMVTSLRPIANGETIVVRAQDRLAIAVSSRNDARGMGAFARERLEQGQVLGILTGARLRGMSALQEIFLHKRGAAPHILPVEPQDDLFVDPTDEKGRIWPFKDPHVSFISRNPDPDAVNCAVLRDTSSNSGAEDDLLKVIVTRAIAAGQEAFLPAHADLDAAVAKLDVLV</sequence>
<evidence type="ECO:0000313" key="3">
    <source>
        <dbReference type="EMBL" id="GBG33514.1"/>
    </source>
</evidence>